<name>A0A936NAM0_9ACTN</name>
<proteinExistence type="predicted"/>
<sequence>MADDRHTEDEDYPNDAKRLTVDDLDVVDPLFDLDADVVDKEPKRSPGSFRLFGRSWDMAPAPYIDTNLPDGNQNPAGFVLGQLCGLVQADQRDQFAETAFEAYEAEEVSLPSLQKITTKLAAVFENREQRRTAKRAGRPTGAR</sequence>
<gene>
    <name evidence="1" type="ORF">IPN02_07725</name>
</gene>
<dbReference type="EMBL" id="JADJZA010000005">
    <property type="protein sequence ID" value="MBK9296718.1"/>
    <property type="molecule type" value="Genomic_DNA"/>
</dbReference>
<dbReference type="Proteomes" id="UP000727993">
    <property type="component" value="Unassembled WGS sequence"/>
</dbReference>
<accession>A0A936NAM0</accession>
<evidence type="ECO:0008006" key="3">
    <source>
        <dbReference type="Google" id="ProtNLM"/>
    </source>
</evidence>
<evidence type="ECO:0000313" key="1">
    <source>
        <dbReference type="EMBL" id="MBK9296718.1"/>
    </source>
</evidence>
<comment type="caution">
    <text evidence="1">The sequence shown here is derived from an EMBL/GenBank/DDBJ whole genome shotgun (WGS) entry which is preliminary data.</text>
</comment>
<reference evidence="1 2" key="1">
    <citation type="submission" date="2020-10" db="EMBL/GenBank/DDBJ databases">
        <title>Connecting structure to function with the recovery of over 1000 high-quality activated sludge metagenome-assembled genomes encoding full-length rRNA genes using long-read sequencing.</title>
        <authorList>
            <person name="Singleton C.M."/>
            <person name="Petriglieri F."/>
            <person name="Kristensen J.M."/>
            <person name="Kirkegaard R.H."/>
            <person name="Michaelsen T.Y."/>
            <person name="Andersen M.H."/>
            <person name="Karst S.M."/>
            <person name="Dueholm M.S."/>
            <person name="Nielsen P.H."/>
            <person name="Albertsen M."/>
        </authorList>
    </citation>
    <scope>NUCLEOTIDE SEQUENCE [LARGE SCALE GENOMIC DNA]</scope>
    <source>
        <strain evidence="1">Lyne_18-Q3-R50-59_MAXAC.006</strain>
    </source>
</reference>
<dbReference type="AlphaFoldDB" id="A0A936NAM0"/>
<organism evidence="1 2">
    <name type="scientific">Candidatus Neomicrothrix subdominans</name>
    <dbReference type="NCBI Taxonomy" id="2954438"/>
    <lineage>
        <taxon>Bacteria</taxon>
        <taxon>Bacillati</taxon>
        <taxon>Actinomycetota</taxon>
        <taxon>Acidimicrobiia</taxon>
        <taxon>Acidimicrobiales</taxon>
        <taxon>Microthrixaceae</taxon>
        <taxon>Candidatus Neomicrothrix</taxon>
    </lineage>
</organism>
<evidence type="ECO:0000313" key="2">
    <source>
        <dbReference type="Proteomes" id="UP000727993"/>
    </source>
</evidence>
<protein>
    <recommendedName>
        <fullName evidence="3">Tail assembly chaperone</fullName>
    </recommendedName>
</protein>